<evidence type="ECO:0000313" key="1">
    <source>
        <dbReference type="EMBL" id="CAA0137332.1"/>
    </source>
</evidence>
<dbReference type="Proteomes" id="UP000430146">
    <property type="component" value="Unassembled WGS sequence"/>
</dbReference>
<protein>
    <submittedName>
        <fullName evidence="1">Uncharacterized protein</fullName>
    </submittedName>
</protein>
<name>A0A5S9RAN8_MYCVN</name>
<accession>A0A5S9RAN8</accession>
<keyword evidence="2" id="KW-1185">Reference proteome</keyword>
<organism evidence="1 2">
    <name type="scientific">Mycolicibacterium vanbaalenii</name>
    <name type="common">Mycobacterium vanbaalenii</name>
    <dbReference type="NCBI Taxonomy" id="110539"/>
    <lineage>
        <taxon>Bacteria</taxon>
        <taxon>Bacillati</taxon>
        <taxon>Actinomycetota</taxon>
        <taxon>Actinomycetes</taxon>
        <taxon>Mycobacteriales</taxon>
        <taxon>Mycobacteriaceae</taxon>
        <taxon>Mycolicibacterium</taxon>
    </lineage>
</organism>
<gene>
    <name evidence="1" type="ORF">AELLOGFF_06520</name>
</gene>
<evidence type="ECO:0000313" key="2">
    <source>
        <dbReference type="Proteomes" id="UP000430146"/>
    </source>
</evidence>
<dbReference type="EMBL" id="CACSIP010000073">
    <property type="protein sequence ID" value="CAA0137332.1"/>
    <property type="molecule type" value="Genomic_DNA"/>
</dbReference>
<sequence length="193" mass="19017">MAVGDDEVVGGAGEGDAAAVVQPVVERADEDEVVEFGGAAVFPVPQVMGVQAAGGPTAGDHAAAIAVFQGAAQPAVDGAGGPPGADDPAVALEPHLTGGVTQQQAAFGVGEQRSQVQRRDLVFDVEVGDDGGALPVRAAGGFGVPAGVDQVDERVHGGGHRRCLLGVGGVVAFPVGDQRLAAGIQRGVDSGRF</sequence>
<proteinExistence type="predicted"/>
<dbReference type="AlphaFoldDB" id="A0A5S9RAN8"/>
<reference evidence="1 2" key="1">
    <citation type="submission" date="2019-11" db="EMBL/GenBank/DDBJ databases">
        <authorList>
            <person name="Holert J."/>
        </authorList>
    </citation>
    <scope>NUCLEOTIDE SEQUENCE [LARGE SCALE GENOMIC DNA]</scope>
    <source>
        <strain evidence="1">BC8_1</strain>
    </source>
</reference>